<feature type="region of interest" description="Disordered" evidence="2">
    <location>
        <begin position="340"/>
        <end position="364"/>
    </location>
</feature>
<evidence type="ECO:0000256" key="2">
    <source>
        <dbReference type="SAM" id="MobiDB-lite"/>
    </source>
</evidence>
<dbReference type="InterPro" id="IPR026371">
    <property type="entry name" value="PGF_CTERM"/>
</dbReference>
<dbReference type="NCBIfam" id="TIGR04126">
    <property type="entry name" value="PGF_CTERM"/>
    <property type="match status" value="1"/>
</dbReference>
<dbReference type="EMBL" id="VIAQ01000006">
    <property type="protein sequence ID" value="TQD28226.1"/>
    <property type="molecule type" value="Genomic_DNA"/>
</dbReference>
<evidence type="ECO:0000259" key="3">
    <source>
        <dbReference type="Pfam" id="PF18204"/>
    </source>
</evidence>
<keyword evidence="1" id="KW-0732">Signal</keyword>
<comment type="caution">
    <text evidence="4">The sequence shown here is derived from an EMBL/GenBank/DDBJ whole genome shotgun (WGS) entry which is preliminary data.</text>
</comment>
<organism evidence="4 5">
    <name type="scientific">Methanolobus vulcani</name>
    <dbReference type="NCBI Taxonomy" id="38026"/>
    <lineage>
        <taxon>Archaea</taxon>
        <taxon>Methanobacteriati</taxon>
        <taxon>Methanobacteriota</taxon>
        <taxon>Stenosarchaea group</taxon>
        <taxon>Methanomicrobia</taxon>
        <taxon>Methanosarcinales</taxon>
        <taxon>Methanosarcinaceae</taxon>
        <taxon>Methanolobus</taxon>
    </lineage>
</organism>
<dbReference type="GO" id="GO:0005886">
    <property type="term" value="C:plasma membrane"/>
    <property type="evidence" value="ECO:0007669"/>
    <property type="project" value="UniProtKB-SubCell"/>
</dbReference>
<accession>A0A7Z8KQS7</accession>
<keyword evidence="5" id="KW-1185">Reference proteome</keyword>
<evidence type="ECO:0000313" key="5">
    <source>
        <dbReference type="Proteomes" id="UP000319335"/>
    </source>
</evidence>
<proteinExistence type="predicted"/>
<feature type="compositionally biased region" description="Low complexity" evidence="2">
    <location>
        <begin position="347"/>
        <end position="364"/>
    </location>
</feature>
<feature type="domain" description="PGF-CTERM archaeal protein-sorting signal" evidence="3">
    <location>
        <begin position="364"/>
        <end position="385"/>
    </location>
</feature>
<evidence type="ECO:0000256" key="1">
    <source>
        <dbReference type="ARBA" id="ARBA00022729"/>
    </source>
</evidence>
<sequence>MNIKKVFIVALLATVLMVASAFPASASEDASEAIDEVIEHAEELVEMSTTIHDETMNIADDESLDDDLRAAGEAIHQSSHEIEQIGEAIKEDADELKVLAEDPETNEDDIIIALDEIMEHAEEALELIDSLDGDLQKVMDDSPESHQEYAESISDALTETGSIANHIIDHAEEVEEALGLAESVTLEGDAGTHVSAMEDLANEIVELSETIHDETEYIADDEALDQEWRDYGEEVHLSSHTVEQAAEAILECIDELKPLAADPDANEAAVKNKVSEIDEHAQGIIDELTSHDEAVHTILELEEPYLAHAEATHDAVHKIEYEALQIQKKGEKLEAALYPEEEAESVETATGDSEASSTSTESSTPGFEIAMAVAGIFGAVCLFRRE</sequence>
<dbReference type="Pfam" id="PF18204">
    <property type="entry name" value="PGF-CTERM"/>
    <property type="match status" value="1"/>
</dbReference>
<dbReference type="Proteomes" id="UP000319335">
    <property type="component" value="Unassembled WGS sequence"/>
</dbReference>
<name>A0A7Z8KQS7_9EURY</name>
<evidence type="ECO:0000313" key="4">
    <source>
        <dbReference type="EMBL" id="TQD28226.1"/>
    </source>
</evidence>
<dbReference type="GO" id="GO:0030115">
    <property type="term" value="C:S-layer"/>
    <property type="evidence" value="ECO:0007669"/>
    <property type="project" value="UniProtKB-SubCell"/>
</dbReference>
<gene>
    <name evidence="4" type="ORF">FKV42_00700</name>
</gene>
<dbReference type="OrthoDB" id="142829at2157"/>
<dbReference type="RefSeq" id="WP_154808329.1">
    <property type="nucleotide sequence ID" value="NZ_VIAQ01000006.1"/>
</dbReference>
<dbReference type="AlphaFoldDB" id="A0A7Z8KQS7"/>
<reference evidence="4 5" key="1">
    <citation type="submission" date="2019-06" db="EMBL/GenBank/DDBJ databases">
        <title>Draft genome sequence of Methanolobus vulcani B1d.</title>
        <authorList>
            <person name="Creighbaum A.J."/>
            <person name="Ticak T."/>
            <person name="Hariraju D."/>
            <person name="Arivett B.A."/>
            <person name="Ferguson D.J.Jr."/>
        </authorList>
    </citation>
    <scope>NUCLEOTIDE SEQUENCE [LARGE SCALE GENOMIC DNA]</scope>
    <source>
        <strain evidence="4 5">B1d</strain>
    </source>
</reference>
<protein>
    <submittedName>
        <fullName evidence="4">PGF-CTERM sorting domain-containing protein</fullName>
    </submittedName>
</protein>